<comment type="caution">
    <text evidence="2">The sequence shown here is derived from an EMBL/GenBank/DDBJ whole genome shotgun (WGS) entry which is preliminary data.</text>
</comment>
<reference evidence="2 3" key="1">
    <citation type="journal article" date="2013" name="BMC Genomics">
        <title>Comparative genomics of Campylobacter concisus isolates reveals genetic diversity and provides insights into disease association.</title>
        <authorList>
            <person name="Deshpande N.P."/>
            <person name="Kaakoush N.O."/>
            <person name="Wilkins M.R."/>
            <person name="Mitchell H.M."/>
        </authorList>
    </citation>
    <scope>NUCLEOTIDE SEQUENCE [LARGE SCALE GENOMIC DNA]</scope>
    <source>
        <strain evidence="2 3">UNSW3</strain>
    </source>
</reference>
<keyword evidence="1" id="KW-0812">Transmembrane</keyword>
<evidence type="ECO:0000256" key="1">
    <source>
        <dbReference type="SAM" id="Phobius"/>
    </source>
</evidence>
<accession>U2EU21</accession>
<keyword evidence="1" id="KW-1133">Transmembrane helix</keyword>
<dbReference type="PATRIC" id="fig|1242966.3.peg.1679"/>
<feature type="transmembrane region" description="Helical" evidence="1">
    <location>
        <begin position="101"/>
        <end position="117"/>
    </location>
</feature>
<dbReference type="RefSeq" id="WP_021084956.1">
    <property type="nucleotide sequence ID" value="NZ_ANNE01000019.1"/>
</dbReference>
<evidence type="ECO:0000313" key="2">
    <source>
        <dbReference type="EMBL" id="ERJ21467.1"/>
    </source>
</evidence>
<feature type="transmembrane region" description="Helical" evidence="1">
    <location>
        <begin position="76"/>
        <end position="95"/>
    </location>
</feature>
<feature type="transmembrane region" description="Helical" evidence="1">
    <location>
        <begin position="45"/>
        <end position="69"/>
    </location>
</feature>
<protein>
    <submittedName>
        <fullName evidence="2">Uncharacterized protein</fullName>
    </submittedName>
</protein>
<evidence type="ECO:0000313" key="3">
    <source>
        <dbReference type="Proteomes" id="UP000016636"/>
    </source>
</evidence>
<keyword evidence="1" id="KW-0472">Membrane</keyword>
<feature type="transmembrane region" description="Helical" evidence="1">
    <location>
        <begin position="12"/>
        <end position="33"/>
    </location>
</feature>
<gene>
    <name evidence="2" type="ORF">UNSW3_793</name>
</gene>
<feature type="transmembrane region" description="Helical" evidence="1">
    <location>
        <begin position="124"/>
        <end position="143"/>
    </location>
</feature>
<proteinExistence type="predicted"/>
<sequence length="219" mass="25983">MNVEILKNIKEMLKNISSLFIFLFIYLIFIDIIEATNFGFSIDDIRYILSFEALVYTSASITSFFLLIYTLANKGLLNYCIIFISFILFLFLSEVETLEKFFYFVVIIIIFLKHKRIYNELRLFGIYIDIAILFFIIFLSISVPRSFEQIILNNKNEPEFLYHKNAFGRLIEPKFFSPAELEKSYDFVEFKNSKIALYELKDIITNDEKLPYFGFDGKF</sequence>
<organism evidence="2 3">
    <name type="scientific">Campylobacter concisus UNSW3</name>
    <dbReference type="NCBI Taxonomy" id="1242966"/>
    <lineage>
        <taxon>Bacteria</taxon>
        <taxon>Pseudomonadati</taxon>
        <taxon>Campylobacterota</taxon>
        <taxon>Epsilonproteobacteria</taxon>
        <taxon>Campylobacterales</taxon>
        <taxon>Campylobacteraceae</taxon>
        <taxon>Campylobacter</taxon>
    </lineage>
</organism>
<dbReference type="EMBL" id="ANNE01000019">
    <property type="protein sequence ID" value="ERJ21467.1"/>
    <property type="molecule type" value="Genomic_DNA"/>
</dbReference>
<name>U2EU21_9BACT</name>
<dbReference type="Proteomes" id="UP000016636">
    <property type="component" value="Unassembled WGS sequence"/>
</dbReference>
<dbReference type="AlphaFoldDB" id="U2EU21"/>